<keyword evidence="2" id="KW-0805">Transcription regulation</keyword>
<sequence length="373" mass="42252">MGEPDCEDKLQFSPLDMYWLPKSNAYGLHDDHYRYQHNLPPGTSNMIHQEQVLVPPWMHCQQTPPQYVEFLTETGCPEIQKQMPYGISDQLPNLGIADASQLQDEHSGLPNVGNFITTFTGLVPQYGAQKQNWNEEPRHGFQAYSVSGTKCTSKARRKRSREKAYAADHSSDDGRPTLKEYQGLPNLGSINATFTGMEPKYGVQEQNWNEEPSHAFQAYSGPGPSALECTSEARRQRSREKSYATDRCRRLKISHWLDELKELVPQSQDVGKEDVLDNVIDHVKYLQSQVKDLSRSRLGGERISNSVIYLEGHGHYILEEQMLNGPLEQTMEKLIDVYPLAATELLQSRGLFAMPLSLVEGLREPIEMLSTLG</sequence>
<dbReference type="SMART" id="SM00353">
    <property type="entry name" value="HLH"/>
    <property type="match status" value="1"/>
</dbReference>
<comment type="caution">
    <text evidence="8">The sequence shown here is derived from an EMBL/GenBank/DDBJ whole genome shotgun (WGS) entry which is preliminary data.</text>
</comment>
<dbReference type="PANTHER" id="PTHR16223">
    <property type="entry name" value="TRANSCRIPTION FACTOR BHLH83-RELATED"/>
    <property type="match status" value="1"/>
</dbReference>
<evidence type="ECO:0000256" key="3">
    <source>
        <dbReference type="ARBA" id="ARBA00023125"/>
    </source>
</evidence>
<evidence type="ECO:0000256" key="4">
    <source>
        <dbReference type="ARBA" id="ARBA00023163"/>
    </source>
</evidence>
<dbReference type="Gene3D" id="4.10.280.10">
    <property type="entry name" value="Helix-loop-helix DNA-binding domain"/>
    <property type="match status" value="1"/>
</dbReference>
<dbReference type="Pfam" id="PF00010">
    <property type="entry name" value="HLH"/>
    <property type="match status" value="1"/>
</dbReference>
<feature type="region of interest" description="Disordered" evidence="6">
    <location>
        <begin position="152"/>
        <end position="184"/>
    </location>
</feature>
<evidence type="ECO:0000313" key="9">
    <source>
        <dbReference type="Proteomes" id="UP001632038"/>
    </source>
</evidence>
<reference evidence="9" key="1">
    <citation type="journal article" date="2024" name="IScience">
        <title>Strigolactones Initiate the Formation of Haustorium-like Structures in Castilleja.</title>
        <authorList>
            <person name="Buerger M."/>
            <person name="Peterson D."/>
            <person name="Chory J."/>
        </authorList>
    </citation>
    <scope>NUCLEOTIDE SEQUENCE [LARGE SCALE GENOMIC DNA]</scope>
</reference>
<dbReference type="AlphaFoldDB" id="A0ABD3E1B6"/>
<dbReference type="EMBL" id="JAVIJP010000009">
    <property type="protein sequence ID" value="KAL3647896.1"/>
    <property type="molecule type" value="Genomic_DNA"/>
</dbReference>
<evidence type="ECO:0000259" key="7">
    <source>
        <dbReference type="PROSITE" id="PS50888"/>
    </source>
</evidence>
<dbReference type="PROSITE" id="PS50888">
    <property type="entry name" value="BHLH"/>
    <property type="match status" value="1"/>
</dbReference>
<evidence type="ECO:0000256" key="6">
    <source>
        <dbReference type="SAM" id="MobiDB-lite"/>
    </source>
</evidence>
<dbReference type="GO" id="GO:0003677">
    <property type="term" value="F:DNA binding"/>
    <property type="evidence" value="ECO:0007669"/>
    <property type="project" value="UniProtKB-KW"/>
</dbReference>
<gene>
    <name evidence="8" type="ORF">CASFOL_008864</name>
</gene>
<accession>A0ABD3E1B6</accession>
<proteinExistence type="predicted"/>
<evidence type="ECO:0000256" key="1">
    <source>
        <dbReference type="ARBA" id="ARBA00004123"/>
    </source>
</evidence>
<comment type="subcellular location">
    <subcellularLocation>
        <location evidence="1">Nucleus</location>
    </subcellularLocation>
</comment>
<feature type="compositionally biased region" description="Basic and acidic residues" evidence="6">
    <location>
        <begin position="162"/>
        <end position="178"/>
    </location>
</feature>
<dbReference type="InterPro" id="IPR036638">
    <property type="entry name" value="HLH_DNA-bd_sf"/>
</dbReference>
<dbReference type="InterPro" id="IPR045239">
    <property type="entry name" value="bHLH95_bHLH"/>
</dbReference>
<dbReference type="GO" id="GO:0005634">
    <property type="term" value="C:nucleus"/>
    <property type="evidence" value="ECO:0007669"/>
    <property type="project" value="UniProtKB-SubCell"/>
</dbReference>
<keyword evidence="3" id="KW-0238">DNA-binding</keyword>
<dbReference type="InterPro" id="IPR045843">
    <property type="entry name" value="IND-like"/>
</dbReference>
<evidence type="ECO:0000256" key="5">
    <source>
        <dbReference type="ARBA" id="ARBA00023242"/>
    </source>
</evidence>
<dbReference type="PANTHER" id="PTHR16223:SF109">
    <property type="entry name" value="BHLH DOMAIN-CONTAINING PROTEIN"/>
    <property type="match status" value="1"/>
</dbReference>
<keyword evidence="9" id="KW-1185">Reference proteome</keyword>
<dbReference type="CDD" id="cd11393">
    <property type="entry name" value="bHLH_AtbHLH_like"/>
    <property type="match status" value="1"/>
</dbReference>
<keyword evidence="5" id="KW-0539">Nucleus</keyword>
<evidence type="ECO:0000313" key="8">
    <source>
        <dbReference type="EMBL" id="KAL3647896.1"/>
    </source>
</evidence>
<dbReference type="SUPFAM" id="SSF47459">
    <property type="entry name" value="HLH, helix-loop-helix DNA-binding domain"/>
    <property type="match status" value="1"/>
</dbReference>
<feature type="domain" description="BHLH" evidence="7">
    <location>
        <begin position="237"/>
        <end position="286"/>
    </location>
</feature>
<dbReference type="Proteomes" id="UP001632038">
    <property type="component" value="Unassembled WGS sequence"/>
</dbReference>
<name>A0ABD3E1B6_9LAMI</name>
<organism evidence="8 9">
    <name type="scientific">Castilleja foliolosa</name>
    <dbReference type="NCBI Taxonomy" id="1961234"/>
    <lineage>
        <taxon>Eukaryota</taxon>
        <taxon>Viridiplantae</taxon>
        <taxon>Streptophyta</taxon>
        <taxon>Embryophyta</taxon>
        <taxon>Tracheophyta</taxon>
        <taxon>Spermatophyta</taxon>
        <taxon>Magnoliopsida</taxon>
        <taxon>eudicotyledons</taxon>
        <taxon>Gunneridae</taxon>
        <taxon>Pentapetalae</taxon>
        <taxon>asterids</taxon>
        <taxon>lamiids</taxon>
        <taxon>Lamiales</taxon>
        <taxon>Orobanchaceae</taxon>
        <taxon>Pedicularideae</taxon>
        <taxon>Castillejinae</taxon>
        <taxon>Castilleja</taxon>
    </lineage>
</organism>
<keyword evidence="4" id="KW-0804">Transcription</keyword>
<dbReference type="InterPro" id="IPR011598">
    <property type="entry name" value="bHLH_dom"/>
</dbReference>
<evidence type="ECO:0000256" key="2">
    <source>
        <dbReference type="ARBA" id="ARBA00023015"/>
    </source>
</evidence>
<protein>
    <recommendedName>
        <fullName evidence="7">BHLH domain-containing protein</fullName>
    </recommendedName>
</protein>